<protein>
    <submittedName>
        <fullName evidence="1">Uncharacterized protein</fullName>
    </submittedName>
</protein>
<accession>A0A5P8W590</accession>
<sequence length="37" mass="4130">MQIPDLTALCHKYLGTLHLRKPGYFLTGTTLVAISKK</sequence>
<keyword evidence="2" id="KW-1185">Reference proteome</keyword>
<proteinExistence type="predicted"/>
<dbReference type="EMBL" id="CP045226">
    <property type="protein sequence ID" value="QFS47898.1"/>
    <property type="molecule type" value="Genomic_DNA"/>
</dbReference>
<dbReference type="KEGG" id="nsh:GXM_05390"/>
<gene>
    <name evidence="1" type="ORF">GXM_05390</name>
</gene>
<name>A0A5P8W590_9NOSO</name>
<reference evidence="1 2" key="1">
    <citation type="submission" date="2019-10" db="EMBL/GenBank/DDBJ databases">
        <title>Genomic and transcriptomic insights into the perfect genentic adaptation of a filamentous nitrogen-fixing cyanobacterium to rice fields.</title>
        <authorList>
            <person name="Chen Z."/>
        </authorList>
    </citation>
    <scope>NUCLEOTIDE SEQUENCE [LARGE SCALE GENOMIC DNA]</scope>
    <source>
        <strain evidence="1">CCNUC1</strain>
    </source>
</reference>
<evidence type="ECO:0000313" key="2">
    <source>
        <dbReference type="Proteomes" id="UP000326678"/>
    </source>
</evidence>
<dbReference type="Proteomes" id="UP000326678">
    <property type="component" value="Chromosome Gxm1"/>
</dbReference>
<evidence type="ECO:0000313" key="1">
    <source>
        <dbReference type="EMBL" id="QFS47898.1"/>
    </source>
</evidence>
<organism evidence="1 2">
    <name type="scientific">Nostoc sphaeroides CCNUC1</name>
    <dbReference type="NCBI Taxonomy" id="2653204"/>
    <lineage>
        <taxon>Bacteria</taxon>
        <taxon>Bacillati</taxon>
        <taxon>Cyanobacteriota</taxon>
        <taxon>Cyanophyceae</taxon>
        <taxon>Nostocales</taxon>
        <taxon>Nostocaceae</taxon>
        <taxon>Nostoc</taxon>
    </lineage>
</organism>
<dbReference type="AlphaFoldDB" id="A0A5P8W590"/>